<sequence>MHFNGLHFEKSQAAAFDLILRTADKGHPRGKSTAGKMLISGDGVEKNEVMGIGYILASLSNDHDGLIREPEQQESTRKLIDKWIQEFGVAPGSILFALDRLSQKDQELIRQARAAVRTEEIQDCVSAAISGYGISIMLAGHYRLYCDLTNKIAAIIRVRSQDIHAVLQVEFDLEKKQEQRTATFHVAALSGQRTAEVTSVIANPKNMYSRIDTHVANSYPGIEKAEVTKKLSQDVRSSLLAHDKIAINELATLCGLLVSEKSLQESKNIIVLRKDNIDILQSTEGRLKQIENLASDDSSARYRLIIDWLK</sequence>
<protein>
    <submittedName>
        <fullName evidence="1">Uncharacterized protein</fullName>
    </submittedName>
</protein>
<comment type="caution">
    <text evidence="1">The sequence shown here is derived from an EMBL/GenBank/DDBJ whole genome shotgun (WGS) entry which is preliminary data.</text>
</comment>
<name>A0A2V1GVP2_9GAMM</name>
<gene>
    <name evidence="1" type="ORF">DC094_19340</name>
</gene>
<accession>A0A2V1GVP2</accession>
<reference evidence="1 2" key="1">
    <citation type="submission" date="2018-04" db="EMBL/GenBank/DDBJ databases">
        <title>Thalassorhabdus spongiae gen. nov., sp. nov., isolated from a marine sponge in South-West Iceland.</title>
        <authorList>
            <person name="Knobloch S."/>
            <person name="Daussin A."/>
            <person name="Johannsson R."/>
            <person name="Marteinsson V.T."/>
        </authorList>
    </citation>
    <scope>NUCLEOTIDE SEQUENCE [LARGE SCALE GENOMIC DNA]</scope>
    <source>
        <strain evidence="1 2">Hp12</strain>
    </source>
</reference>
<organism evidence="1 2">
    <name type="scientific">Pelagibaculum spongiae</name>
    <dbReference type="NCBI Taxonomy" id="2080658"/>
    <lineage>
        <taxon>Bacteria</taxon>
        <taxon>Pseudomonadati</taxon>
        <taxon>Pseudomonadota</taxon>
        <taxon>Gammaproteobacteria</taxon>
        <taxon>Oceanospirillales</taxon>
        <taxon>Pelagibaculum</taxon>
    </lineage>
</organism>
<dbReference type="AlphaFoldDB" id="A0A2V1GVP2"/>
<evidence type="ECO:0000313" key="2">
    <source>
        <dbReference type="Proteomes" id="UP000244906"/>
    </source>
</evidence>
<keyword evidence="2" id="KW-1185">Reference proteome</keyword>
<dbReference type="Gene3D" id="1.25.40.10">
    <property type="entry name" value="Tetratricopeptide repeat domain"/>
    <property type="match status" value="1"/>
</dbReference>
<evidence type="ECO:0000313" key="1">
    <source>
        <dbReference type="EMBL" id="PVZ64471.1"/>
    </source>
</evidence>
<dbReference type="EMBL" id="QDDL01000012">
    <property type="protein sequence ID" value="PVZ64471.1"/>
    <property type="molecule type" value="Genomic_DNA"/>
</dbReference>
<dbReference type="InterPro" id="IPR011990">
    <property type="entry name" value="TPR-like_helical_dom_sf"/>
</dbReference>
<dbReference type="Proteomes" id="UP000244906">
    <property type="component" value="Unassembled WGS sequence"/>
</dbReference>
<proteinExistence type="predicted"/>